<feature type="domain" description="DUF6697" evidence="2">
    <location>
        <begin position="326"/>
        <end position="515"/>
    </location>
</feature>
<gene>
    <name evidence="3" type="ORF">LAESUDRAFT_755443</name>
</gene>
<sequence length="517" mass="57762">MSLQTEVREIRAYYEQLLQAKDAQNEALKAQVTAQELQAKVQTARISALEAAVKHARLDSQDENPPFIRSLTPEPSEVRLQANTGSSLSTTTRVFNTSATVARPSAAAVSANGTVAVDDDKDVPGSSSNATPTAQRNRKRLRKRSHQNIPSDARLSESLRKKLKLIPFVESGPHRQVKQPPASSPASPVGLLPSPHGAAEESQERTLSVINHPVQQSSGPGVPSGSSTTAALLKHKDVSGGEEKIAISTVDAGIEGQEEIKEDDVDHPFDAQEIDVVIKLEPQWIPVKVKRGHHMLNARNVQGRLQAIHLTVYPVTLDPFIRNKVARRGFFDKHFGGDQHRFCTSPDQAKFNHGYRNFMFPDLLMNPHIPQRPGEPGLLCRATTEKEWLPGDVKVIIGLGDAKYLYVGEYVLSPAAPLSKQEFRDMPIRMKWLWAEYVFTSKNVRVRVILRRQNDHREPPPAEVERAVKDKENDYTDVTHDEIIQAFERGDETIHIWGLKCVGYDERFQREIARKLS</sequence>
<feature type="compositionally biased region" description="Basic residues" evidence="1">
    <location>
        <begin position="136"/>
        <end position="146"/>
    </location>
</feature>
<feature type="compositionally biased region" description="Polar residues" evidence="1">
    <location>
        <begin position="81"/>
        <end position="91"/>
    </location>
</feature>
<protein>
    <recommendedName>
        <fullName evidence="2">DUF6697 domain-containing protein</fullName>
    </recommendedName>
</protein>
<proteinExistence type="predicted"/>
<name>A0A165GSZ7_9APHY</name>
<dbReference type="Pfam" id="PF20411">
    <property type="entry name" value="DUF6697"/>
    <property type="match status" value="1"/>
</dbReference>
<dbReference type="InterPro" id="IPR046520">
    <property type="entry name" value="DUF6697"/>
</dbReference>
<keyword evidence="4" id="KW-1185">Reference proteome</keyword>
<feature type="region of interest" description="Disordered" evidence="1">
    <location>
        <begin position="105"/>
        <end position="205"/>
    </location>
</feature>
<evidence type="ECO:0000256" key="1">
    <source>
        <dbReference type="SAM" id="MobiDB-lite"/>
    </source>
</evidence>
<dbReference type="STRING" id="1314785.A0A165GSZ7"/>
<evidence type="ECO:0000259" key="2">
    <source>
        <dbReference type="Pfam" id="PF20411"/>
    </source>
</evidence>
<dbReference type="GeneID" id="63829053"/>
<evidence type="ECO:0000313" key="3">
    <source>
        <dbReference type="EMBL" id="KZT10770.1"/>
    </source>
</evidence>
<dbReference type="Proteomes" id="UP000076871">
    <property type="component" value="Unassembled WGS sequence"/>
</dbReference>
<dbReference type="EMBL" id="KV427608">
    <property type="protein sequence ID" value="KZT10770.1"/>
    <property type="molecule type" value="Genomic_DNA"/>
</dbReference>
<feature type="region of interest" description="Disordered" evidence="1">
    <location>
        <begin position="63"/>
        <end position="91"/>
    </location>
</feature>
<dbReference type="OrthoDB" id="2755864at2759"/>
<evidence type="ECO:0000313" key="4">
    <source>
        <dbReference type="Proteomes" id="UP000076871"/>
    </source>
</evidence>
<dbReference type="AlphaFoldDB" id="A0A165GSZ7"/>
<reference evidence="3 4" key="1">
    <citation type="journal article" date="2016" name="Mol. Biol. Evol.">
        <title>Comparative Genomics of Early-Diverging Mushroom-Forming Fungi Provides Insights into the Origins of Lignocellulose Decay Capabilities.</title>
        <authorList>
            <person name="Nagy L.G."/>
            <person name="Riley R."/>
            <person name="Tritt A."/>
            <person name="Adam C."/>
            <person name="Daum C."/>
            <person name="Floudas D."/>
            <person name="Sun H."/>
            <person name="Yadav J.S."/>
            <person name="Pangilinan J."/>
            <person name="Larsson K.H."/>
            <person name="Matsuura K."/>
            <person name="Barry K."/>
            <person name="Labutti K."/>
            <person name="Kuo R."/>
            <person name="Ohm R.A."/>
            <person name="Bhattacharya S.S."/>
            <person name="Shirouzu T."/>
            <person name="Yoshinaga Y."/>
            <person name="Martin F.M."/>
            <person name="Grigoriev I.V."/>
            <person name="Hibbett D.S."/>
        </authorList>
    </citation>
    <scope>NUCLEOTIDE SEQUENCE [LARGE SCALE GENOMIC DNA]</scope>
    <source>
        <strain evidence="3 4">93-53</strain>
    </source>
</reference>
<feature type="compositionally biased region" description="Polar residues" evidence="1">
    <location>
        <begin position="125"/>
        <end position="135"/>
    </location>
</feature>
<dbReference type="InParanoid" id="A0A165GSZ7"/>
<accession>A0A165GSZ7</accession>
<organism evidence="3 4">
    <name type="scientific">Laetiporus sulphureus 93-53</name>
    <dbReference type="NCBI Taxonomy" id="1314785"/>
    <lineage>
        <taxon>Eukaryota</taxon>
        <taxon>Fungi</taxon>
        <taxon>Dikarya</taxon>
        <taxon>Basidiomycota</taxon>
        <taxon>Agaricomycotina</taxon>
        <taxon>Agaricomycetes</taxon>
        <taxon>Polyporales</taxon>
        <taxon>Laetiporus</taxon>
    </lineage>
</organism>
<dbReference type="RefSeq" id="XP_040768510.1">
    <property type="nucleotide sequence ID" value="XM_040912025.1"/>
</dbReference>